<dbReference type="KEGG" id="pze:HU754_008830"/>
<dbReference type="Pfam" id="PF03797">
    <property type="entry name" value="Autotransporter"/>
    <property type="match status" value="1"/>
</dbReference>
<dbReference type="SUPFAM" id="SSF51126">
    <property type="entry name" value="Pectin lyase-like"/>
    <property type="match status" value="1"/>
</dbReference>
<name>A0A9E6NSQ1_9PSED</name>
<proteinExistence type="predicted"/>
<dbReference type="Proteomes" id="UP000627092">
    <property type="component" value="Chromosome"/>
</dbReference>
<reference evidence="3" key="1">
    <citation type="journal article" date="2020" name="Microorganisms">
        <title>Reliable Identification of Environmental Pseudomonas Isolates Using the rpoD Gene.</title>
        <authorList>
            <consortium name="The Broad Institute Genome Sequencing Platform"/>
            <person name="Girard L."/>
            <person name="Lood C."/>
            <person name="Rokni-Zadeh H."/>
            <person name="van Noort V."/>
            <person name="Lavigne R."/>
            <person name="De Mot R."/>
        </authorList>
    </citation>
    <scope>NUCLEOTIDE SEQUENCE</scope>
    <source>
        <strain evidence="3">OE 48.2</strain>
    </source>
</reference>
<dbReference type="InterPro" id="IPR011050">
    <property type="entry name" value="Pectin_lyase_fold/virulence"/>
</dbReference>
<dbReference type="PROSITE" id="PS51208">
    <property type="entry name" value="AUTOTRANSPORTER"/>
    <property type="match status" value="1"/>
</dbReference>
<dbReference type="PANTHER" id="PTHR35037">
    <property type="entry name" value="C-TERMINAL REGION OF AIDA-LIKE PROTEIN"/>
    <property type="match status" value="1"/>
</dbReference>
<evidence type="ECO:0000259" key="2">
    <source>
        <dbReference type="PROSITE" id="PS51208"/>
    </source>
</evidence>
<feature type="domain" description="Autotransporter" evidence="2">
    <location>
        <begin position="494"/>
        <end position="761"/>
    </location>
</feature>
<accession>A0A9E6NSQ1</accession>
<evidence type="ECO:0000313" key="4">
    <source>
        <dbReference type="Proteomes" id="UP000627092"/>
    </source>
</evidence>
<dbReference type="InterPro" id="IPR003991">
    <property type="entry name" value="Pertactin_virulence_factor"/>
</dbReference>
<dbReference type="Pfam" id="PF03212">
    <property type="entry name" value="Pertactin"/>
    <property type="match status" value="1"/>
</dbReference>
<dbReference type="SUPFAM" id="SSF103515">
    <property type="entry name" value="Autotransporter"/>
    <property type="match status" value="1"/>
</dbReference>
<keyword evidence="1" id="KW-0732">Signal</keyword>
<protein>
    <submittedName>
        <fullName evidence="3">Autotransporter outer membrane beta-barrel domain-containing protein</fullName>
    </submittedName>
</protein>
<organism evidence="3 4">
    <name type="scientific">Pseudomonas zeae</name>
    <dbReference type="NCBI Taxonomy" id="2745510"/>
    <lineage>
        <taxon>Bacteria</taxon>
        <taxon>Pseudomonadati</taxon>
        <taxon>Pseudomonadota</taxon>
        <taxon>Gammaproteobacteria</taxon>
        <taxon>Pseudomonadales</taxon>
        <taxon>Pseudomonadaceae</taxon>
        <taxon>Pseudomonas</taxon>
    </lineage>
</organism>
<sequence>MKMLDVSHVRVIPAGRSGVMLCLPAVFFFAGFAHSATIVDNTTLDIDSSVASTDYLVRNSGVLNASGANTRSITARSGSSLNLNGASIVGNDGGDGVTVTSSQATIDQTTVTSDEIGLAVNRSSVAAGGSTVTVSNSQISGQLIGSQVTGLSSLSLSNTQIVGAASNGIGVNLLGGEVSASAGTTITGQATGVRMVNDAVNVGSRTLSLDNSTVQGVSGSAILVDSGTQATIGISNGSSLLAGNDRLLDVQGSSTASMTVANSTLNGNISVADNSTANLIFNQGIITGDVLVDGSSTATVTLDNLSQFTGRLDNVDSVNVNSNSNWTLTGNDSIGALGMNGGTVTFGAQDAPGTYYTLNVGSLSGSGTFAMKGDFASGERDFLNVQGASAGNFALAVAASGLDAASPQALTLVRTGTLDGANFALAGDQRVDVGTWSYGLSSREIEGGAKEWFLDPTTEVISPGARSVLALFNTAPTVWYGELSSLRSRMGELRLNGGQGFWIRTNATKHNVADGSGVGYQQTQQGLSLGADARVGESQVLVGVLAGTSESNLDLNRGTSGTVKSYYVGPYVTWLDSDTGYYFDGVLKFNRFRNESKVNLSDGSRTKGDYDNWGVGGSAEFGRHIKLANDYFVEPFAQLAAVQIQGKHYTLNNDMDADGDRMRSLLGKAGATFGRNFGFANGAVAQPYVRAAIAHEFASNNEVKVNNNVFNNDLSGSRAEFGAGVAVALSEKWQVHLDLDYSNGEHIEQPFGVNVGGRYSF</sequence>
<evidence type="ECO:0000256" key="1">
    <source>
        <dbReference type="ARBA" id="ARBA00022729"/>
    </source>
</evidence>
<dbReference type="InterPro" id="IPR006315">
    <property type="entry name" value="OM_autotransptr_brl_dom"/>
</dbReference>
<dbReference type="Gene3D" id="2.160.20.20">
    <property type="match status" value="1"/>
</dbReference>
<dbReference type="EMBL" id="CP077090">
    <property type="protein sequence ID" value="QXI13503.1"/>
    <property type="molecule type" value="Genomic_DNA"/>
</dbReference>
<dbReference type="PANTHER" id="PTHR35037:SF7">
    <property type="entry name" value="AUTOTRANSPORTER"/>
    <property type="match status" value="1"/>
</dbReference>
<reference evidence="3" key="2">
    <citation type="journal article" date="2021" name="Microorganisms">
        <title>The Ever-Expanding Pseudomonas Genus: Description of 43 New Species and Partition of the Pseudomonas putida Group.</title>
        <authorList>
            <person name="Girard L."/>
            <person name="Lood C."/>
            <person name="Hofte M."/>
            <person name="Vandamme P."/>
            <person name="Rokni-Zadeh H."/>
            <person name="van Noort V."/>
            <person name="Lavigne R."/>
            <person name="De Mot R."/>
        </authorList>
    </citation>
    <scope>NUCLEOTIDE SEQUENCE</scope>
    <source>
        <strain evidence="3">OE 48.2</strain>
    </source>
</reference>
<dbReference type="CDD" id="cd01343">
    <property type="entry name" value="PL1_Passenger_AT"/>
    <property type="match status" value="1"/>
</dbReference>
<dbReference type="InterPro" id="IPR012332">
    <property type="entry name" value="Autotransporter_pectin_lyase_C"/>
</dbReference>
<dbReference type="NCBIfam" id="TIGR01414">
    <property type="entry name" value="autotrans_barl"/>
    <property type="match status" value="1"/>
</dbReference>
<dbReference type="Gene3D" id="2.40.128.130">
    <property type="entry name" value="Autotransporter beta-domain"/>
    <property type="match status" value="1"/>
</dbReference>
<dbReference type="AlphaFoldDB" id="A0A9E6NSQ1"/>
<gene>
    <name evidence="3" type="ORF">HU754_008830</name>
</gene>
<dbReference type="InterPro" id="IPR005546">
    <property type="entry name" value="Autotransporte_beta"/>
</dbReference>
<dbReference type="InterPro" id="IPR004899">
    <property type="entry name" value="Pertactin_central"/>
</dbReference>
<dbReference type="GO" id="GO:0019867">
    <property type="term" value="C:outer membrane"/>
    <property type="evidence" value="ECO:0007669"/>
    <property type="project" value="InterPro"/>
</dbReference>
<dbReference type="PRINTS" id="PR01484">
    <property type="entry name" value="PRTACTNFAMLY"/>
</dbReference>
<dbReference type="InterPro" id="IPR051551">
    <property type="entry name" value="Autotransporter_adhesion"/>
</dbReference>
<dbReference type="InterPro" id="IPR036709">
    <property type="entry name" value="Autotransporte_beta_dom_sf"/>
</dbReference>
<evidence type="ECO:0000313" key="3">
    <source>
        <dbReference type="EMBL" id="QXI13503.1"/>
    </source>
</evidence>
<dbReference type="SMART" id="SM00869">
    <property type="entry name" value="Autotransporter"/>
    <property type="match status" value="1"/>
</dbReference>